<proteinExistence type="predicted"/>
<reference evidence="1 2" key="2">
    <citation type="journal article" date="2022" name="Mol. Ecol. Resour.">
        <title>The genomes of chicory, endive, great burdock and yacon provide insights into Asteraceae paleo-polyploidization history and plant inulin production.</title>
        <authorList>
            <person name="Fan W."/>
            <person name="Wang S."/>
            <person name="Wang H."/>
            <person name="Wang A."/>
            <person name="Jiang F."/>
            <person name="Liu H."/>
            <person name="Zhao H."/>
            <person name="Xu D."/>
            <person name="Zhang Y."/>
        </authorList>
    </citation>
    <scope>NUCLEOTIDE SEQUENCE [LARGE SCALE GENOMIC DNA]</scope>
    <source>
        <strain evidence="2">cv. Yunnan</strain>
        <tissue evidence="1">Leaves</tissue>
    </source>
</reference>
<sequence length="654" mass="74305">MSIRFKFRSSVNFDTIEIDGGKPYISVGDLRSKILRQNKLKGVCHKDFDLVFFDNLTGQEFNDDEFEIPSGSSVIIKRVPAEPVPSSMLRHHKLEASEDVPKGTDHNKPEEIVIEKNLATEDREEVKLEKVANAKGIDLQKVDLPSELRCPICITYFKEAVMIPCCQHSFCKKCICEVLPQTARCPKCSSTKYRVEHLLPNLSLRHAIEHFLESQILATAPETNLQKYVPDGESGIQGKEVSTVTKRKLDMLYSTSAMDKGSNQNMADSVYESPNRKNVFLEGTRFHTGKSCAIDLLNPSHLLKVTNSNGGRHNDLTRSVDSQGENQPVMPEVCMPDEADSTSRKKGPWVNSGGGDRSYAVDNRNKKAVRTCYMCGSPGHFIRDCPMASTERPMFHTGDHMFQGGLSGYAMPYWNPAAFHHVNPYMNMYGNPGMVPFNAATMVPATPYGVSPYAPSTYGSLPVPSGITRMGGLTPRAEHPLRHSDNFEHENSDNRIKYSHEKRKRSSDYEDNDIQKRHDYYEPERSSTHKSHRDRQKAQSNSEDSHERRLQKNHQNMRSGHTRHEKRSHGSYHSHTDRSASGVEDVHSGDYRYDEARHKKHHESSRRRHNSSREQSDSDCSGSRHQVKEGKHVKRRQMDDRNRKKPIDDELSSQ</sequence>
<evidence type="ECO:0000313" key="1">
    <source>
        <dbReference type="EMBL" id="KAI3801544.1"/>
    </source>
</evidence>
<comment type="caution">
    <text evidence="1">The sequence shown here is derived from an EMBL/GenBank/DDBJ whole genome shotgun (WGS) entry which is preliminary data.</text>
</comment>
<dbReference type="Proteomes" id="UP001056120">
    <property type="component" value="Linkage Group LG10"/>
</dbReference>
<accession>A0ACB9I0N9</accession>
<keyword evidence="2" id="KW-1185">Reference proteome</keyword>
<dbReference type="EMBL" id="CM042027">
    <property type="protein sequence ID" value="KAI3801544.1"/>
    <property type="molecule type" value="Genomic_DNA"/>
</dbReference>
<evidence type="ECO:0000313" key="2">
    <source>
        <dbReference type="Proteomes" id="UP001056120"/>
    </source>
</evidence>
<reference evidence="2" key="1">
    <citation type="journal article" date="2022" name="Mol. Ecol. Resour.">
        <title>The genomes of chicory, endive, great burdock and yacon provide insights into Asteraceae palaeo-polyploidization history and plant inulin production.</title>
        <authorList>
            <person name="Fan W."/>
            <person name="Wang S."/>
            <person name="Wang H."/>
            <person name="Wang A."/>
            <person name="Jiang F."/>
            <person name="Liu H."/>
            <person name="Zhao H."/>
            <person name="Xu D."/>
            <person name="Zhang Y."/>
        </authorList>
    </citation>
    <scope>NUCLEOTIDE SEQUENCE [LARGE SCALE GENOMIC DNA]</scope>
    <source>
        <strain evidence="2">cv. Yunnan</strain>
    </source>
</reference>
<gene>
    <name evidence="1" type="ORF">L1987_29651</name>
</gene>
<name>A0ACB9I0N9_9ASTR</name>
<protein>
    <submittedName>
        <fullName evidence="1">Uncharacterized protein</fullName>
    </submittedName>
</protein>
<organism evidence="1 2">
    <name type="scientific">Smallanthus sonchifolius</name>
    <dbReference type="NCBI Taxonomy" id="185202"/>
    <lineage>
        <taxon>Eukaryota</taxon>
        <taxon>Viridiplantae</taxon>
        <taxon>Streptophyta</taxon>
        <taxon>Embryophyta</taxon>
        <taxon>Tracheophyta</taxon>
        <taxon>Spermatophyta</taxon>
        <taxon>Magnoliopsida</taxon>
        <taxon>eudicotyledons</taxon>
        <taxon>Gunneridae</taxon>
        <taxon>Pentapetalae</taxon>
        <taxon>asterids</taxon>
        <taxon>campanulids</taxon>
        <taxon>Asterales</taxon>
        <taxon>Asteraceae</taxon>
        <taxon>Asteroideae</taxon>
        <taxon>Heliantheae alliance</taxon>
        <taxon>Millerieae</taxon>
        <taxon>Smallanthus</taxon>
    </lineage>
</organism>